<keyword evidence="2" id="KW-1185">Reference proteome</keyword>
<dbReference type="Proteomes" id="UP000236919">
    <property type="component" value="Unassembled WGS sequence"/>
</dbReference>
<protein>
    <submittedName>
        <fullName evidence="1">Enoyl-ACP reductase-like protein</fullName>
    </submittedName>
</protein>
<dbReference type="AlphaFoldDB" id="A0A2S4M5D9"/>
<dbReference type="Gene3D" id="3.40.50.720">
    <property type="entry name" value="NAD(P)-binding Rossmann-like Domain"/>
    <property type="match status" value="1"/>
</dbReference>
<evidence type="ECO:0000313" key="1">
    <source>
        <dbReference type="EMBL" id="POR49912.1"/>
    </source>
</evidence>
<gene>
    <name evidence="1" type="ORF">CYD53_11030</name>
</gene>
<dbReference type="EMBL" id="PQFZ01000010">
    <property type="protein sequence ID" value="POR49912.1"/>
    <property type="molecule type" value="Genomic_DNA"/>
</dbReference>
<dbReference type="InterPro" id="IPR036291">
    <property type="entry name" value="NAD(P)-bd_dom_sf"/>
</dbReference>
<comment type="caution">
    <text evidence="1">The sequence shown here is derived from an EMBL/GenBank/DDBJ whole genome shotgun (WGS) entry which is preliminary data.</text>
</comment>
<organism evidence="1 2">
    <name type="scientific">Bosea psychrotolerans</name>
    <dbReference type="NCBI Taxonomy" id="1871628"/>
    <lineage>
        <taxon>Bacteria</taxon>
        <taxon>Pseudomonadati</taxon>
        <taxon>Pseudomonadota</taxon>
        <taxon>Alphaproteobacteria</taxon>
        <taxon>Hyphomicrobiales</taxon>
        <taxon>Boseaceae</taxon>
        <taxon>Bosea</taxon>
    </lineage>
</organism>
<sequence>MGAAPDDIAGAIAFLASPATKFITGQTLFVDGGKSLGGLGL</sequence>
<proteinExistence type="predicted"/>
<reference evidence="1 2" key="1">
    <citation type="submission" date="2018-01" db="EMBL/GenBank/DDBJ databases">
        <title>Genomic Encyclopedia of Type Strains, Phase III (KMG-III): the genomes of soil and plant-associated and newly described type strains.</title>
        <authorList>
            <person name="Whitman W."/>
        </authorList>
    </citation>
    <scope>NUCLEOTIDE SEQUENCE [LARGE SCALE GENOMIC DNA]</scope>
    <source>
        <strain evidence="1 2">1131</strain>
    </source>
</reference>
<name>A0A2S4M5D9_9HYPH</name>
<dbReference type="Pfam" id="PF13561">
    <property type="entry name" value="adh_short_C2"/>
    <property type="match status" value="1"/>
</dbReference>
<dbReference type="SUPFAM" id="SSF51735">
    <property type="entry name" value="NAD(P)-binding Rossmann-fold domains"/>
    <property type="match status" value="1"/>
</dbReference>
<accession>A0A2S4M5D9</accession>
<dbReference type="InterPro" id="IPR002347">
    <property type="entry name" value="SDR_fam"/>
</dbReference>
<evidence type="ECO:0000313" key="2">
    <source>
        <dbReference type="Proteomes" id="UP000236919"/>
    </source>
</evidence>